<dbReference type="Proteomes" id="UP000289323">
    <property type="component" value="Unassembled WGS sequence"/>
</dbReference>
<evidence type="ECO:0000313" key="3">
    <source>
        <dbReference type="Proteomes" id="UP000289323"/>
    </source>
</evidence>
<organism evidence="2 3">
    <name type="scientific">Thermothielavioides terrestris</name>
    <dbReference type="NCBI Taxonomy" id="2587410"/>
    <lineage>
        <taxon>Eukaryota</taxon>
        <taxon>Fungi</taxon>
        <taxon>Dikarya</taxon>
        <taxon>Ascomycota</taxon>
        <taxon>Pezizomycotina</taxon>
        <taxon>Sordariomycetes</taxon>
        <taxon>Sordariomycetidae</taxon>
        <taxon>Sordariales</taxon>
        <taxon>Chaetomiaceae</taxon>
        <taxon>Thermothielavioides</taxon>
    </lineage>
</organism>
<protein>
    <submittedName>
        <fullName evidence="2">1102117d-cf0a-41a8-84e8-1f081aa02a9f</fullName>
    </submittedName>
</protein>
<dbReference type="EMBL" id="OUUZ01000001">
    <property type="protein sequence ID" value="SPQ19091.1"/>
    <property type="molecule type" value="Genomic_DNA"/>
</dbReference>
<evidence type="ECO:0000313" key="2">
    <source>
        <dbReference type="EMBL" id="SPQ19091.1"/>
    </source>
</evidence>
<sequence length="311" mass="33439">MFGKGRRSGSYRSSRADGRRSRADSRRSRADGRRSNASRTSESDGIRNASGHSSTSTSRTSSTSVTDQSAFLTTPDPDPLPAQPQAPFFGVAFAPSHLPAFEPQQVGPGQAPFLFPGPHQGYYAASPAAGTDDGSHDGSDDSAASLAVSPGSPQSSNPENSERETTRDAATRTKKGHRRDRSVALGNPPTDYVLVDYPTAQGVMMGGYDTSYATASGGLTGGYQTFPPDDLFLAADGQWYQPALEDPIASPYPTRIAHADLVDHYGQPDQEHFGSCIQDNQEARDQENHVLEEENDDWVRCQDDELWSAGH</sequence>
<feature type="compositionally biased region" description="Basic and acidic residues" evidence="1">
    <location>
        <begin position="14"/>
        <end position="34"/>
    </location>
</feature>
<feature type="compositionally biased region" description="Low complexity" evidence="1">
    <location>
        <begin position="50"/>
        <end position="75"/>
    </location>
</feature>
<reference evidence="2 3" key="1">
    <citation type="submission" date="2018-04" db="EMBL/GenBank/DDBJ databases">
        <authorList>
            <person name="Huttner S."/>
            <person name="Dainat J."/>
        </authorList>
    </citation>
    <scope>NUCLEOTIDE SEQUENCE [LARGE SCALE GENOMIC DNA]</scope>
</reference>
<accession>A0A446B9B4</accession>
<name>A0A446B9B4_9PEZI</name>
<dbReference type="AlphaFoldDB" id="A0A446B9B4"/>
<feature type="compositionally biased region" description="Basic and acidic residues" evidence="1">
    <location>
        <begin position="160"/>
        <end position="171"/>
    </location>
</feature>
<feature type="region of interest" description="Disordered" evidence="1">
    <location>
        <begin position="1"/>
        <end position="190"/>
    </location>
</feature>
<gene>
    <name evidence="2" type="ORF">TT172_LOCUS1510</name>
</gene>
<evidence type="ECO:0000256" key="1">
    <source>
        <dbReference type="SAM" id="MobiDB-lite"/>
    </source>
</evidence>
<proteinExistence type="predicted"/>